<accession>A0A4R2NRA9</accession>
<keyword evidence="1" id="KW-0175">Coiled coil</keyword>
<feature type="coiled-coil region" evidence="1">
    <location>
        <begin position="99"/>
        <end position="175"/>
    </location>
</feature>
<gene>
    <name evidence="3" type="ORF">EV195_10740</name>
</gene>
<comment type="caution">
    <text evidence="3">The sequence shown here is derived from an EMBL/GenBank/DDBJ whole genome shotgun (WGS) entry which is preliminary data.</text>
</comment>
<keyword evidence="2" id="KW-0812">Transmembrane</keyword>
<evidence type="ECO:0000256" key="1">
    <source>
        <dbReference type="SAM" id="Coils"/>
    </source>
</evidence>
<sequence>MTKISKATVNKFLKYSPIVLLISLVVYSFKTHESQTKLDEEFRKEKLILQKELDQIVADYKKMSTKKKGLSRRIITSINKIIALKDSIKDVKKGNYDLLVKYSVKAAKLERENRALLLQADNLQQKNELLQQENNSAKLKLRAHKKSQESLAKMNEELENQEKALKEKIGTAANVKIGKVSVFSYKERSNGKYTGTSRSNRTDAFKIKFDLLENKLAEVGVRDILIQIKDKDNNVILSEKNRGEDNGSKPYNDFIKVNYENQKIGIVSLISVDRNFMQSGNYIVDVYIDDIKAGEGKVTLR</sequence>
<dbReference type="Proteomes" id="UP000294564">
    <property type="component" value="Unassembled WGS sequence"/>
</dbReference>
<keyword evidence="2" id="KW-0472">Membrane</keyword>
<feature type="transmembrane region" description="Helical" evidence="2">
    <location>
        <begin position="12"/>
        <end position="29"/>
    </location>
</feature>
<dbReference type="AlphaFoldDB" id="A0A4R2NRA9"/>
<proteinExistence type="predicted"/>
<keyword evidence="4" id="KW-1185">Reference proteome</keyword>
<evidence type="ECO:0000313" key="3">
    <source>
        <dbReference type="EMBL" id="TCP23875.1"/>
    </source>
</evidence>
<evidence type="ECO:0000256" key="2">
    <source>
        <dbReference type="SAM" id="Phobius"/>
    </source>
</evidence>
<organism evidence="3 4">
    <name type="scientific">Tenacibaculum skagerrakense</name>
    <dbReference type="NCBI Taxonomy" id="186571"/>
    <lineage>
        <taxon>Bacteria</taxon>
        <taxon>Pseudomonadati</taxon>
        <taxon>Bacteroidota</taxon>
        <taxon>Flavobacteriia</taxon>
        <taxon>Flavobacteriales</taxon>
        <taxon>Flavobacteriaceae</taxon>
        <taxon>Tenacibaculum</taxon>
    </lineage>
</organism>
<protein>
    <submittedName>
        <fullName evidence="3">Uncharacterized protein</fullName>
    </submittedName>
</protein>
<evidence type="ECO:0000313" key="4">
    <source>
        <dbReference type="Proteomes" id="UP000294564"/>
    </source>
</evidence>
<name>A0A4R2NRA9_9FLAO</name>
<keyword evidence="2" id="KW-1133">Transmembrane helix</keyword>
<reference evidence="3 4" key="1">
    <citation type="submission" date="2019-03" db="EMBL/GenBank/DDBJ databases">
        <title>Genomic Encyclopedia of Type Strains, Phase IV (KMG-IV): sequencing the most valuable type-strain genomes for metagenomic binning, comparative biology and taxonomic classification.</title>
        <authorList>
            <person name="Goeker M."/>
        </authorList>
    </citation>
    <scope>NUCLEOTIDE SEQUENCE [LARGE SCALE GENOMIC DNA]</scope>
    <source>
        <strain evidence="3 4">DSM 14836</strain>
    </source>
</reference>
<dbReference type="EMBL" id="SLXM01000007">
    <property type="protein sequence ID" value="TCP23875.1"/>
    <property type="molecule type" value="Genomic_DNA"/>
</dbReference>